<evidence type="ECO:0000256" key="4">
    <source>
        <dbReference type="ARBA" id="ARBA00022496"/>
    </source>
</evidence>
<keyword evidence="9 17" id="KW-1133">Transmembrane helix</keyword>
<dbReference type="InterPro" id="IPR008972">
    <property type="entry name" value="Cupredoxin"/>
</dbReference>
<keyword evidence="2" id="KW-0813">Transport</keyword>
<feature type="chain" id="PRO_5034047692" evidence="18">
    <location>
        <begin position="22"/>
        <end position="586"/>
    </location>
</feature>
<dbReference type="GO" id="GO:0004322">
    <property type="term" value="F:ferroxidase activity"/>
    <property type="evidence" value="ECO:0007669"/>
    <property type="project" value="TreeGrafter"/>
</dbReference>
<dbReference type="PANTHER" id="PTHR11709">
    <property type="entry name" value="MULTI-COPPER OXIDASE"/>
    <property type="match status" value="1"/>
</dbReference>
<keyword evidence="23" id="KW-1185">Reference proteome</keyword>
<evidence type="ECO:0000256" key="8">
    <source>
        <dbReference type="ARBA" id="ARBA00022737"/>
    </source>
</evidence>
<keyword evidence="3" id="KW-1003">Cell membrane</keyword>
<feature type="transmembrane region" description="Helical" evidence="17">
    <location>
        <begin position="559"/>
        <end position="581"/>
    </location>
</feature>
<keyword evidence="14 17" id="KW-0472">Membrane</keyword>
<dbReference type="FunFam" id="2.60.40.420:FF:000024">
    <property type="entry name" value="FET5p Multicopper oxidase"/>
    <property type="match status" value="1"/>
</dbReference>
<dbReference type="FunFam" id="2.60.40.420:FF:000022">
    <property type="entry name" value="FET5p Multicopper oxidase"/>
    <property type="match status" value="1"/>
</dbReference>
<evidence type="ECO:0000256" key="3">
    <source>
        <dbReference type="ARBA" id="ARBA00022475"/>
    </source>
</evidence>
<comment type="subcellular location">
    <subcellularLocation>
        <location evidence="16">Cell membrane</location>
        <topology evidence="16">Single-pass type I membrane protein</topology>
        <orientation evidence="16">Extracellular side</orientation>
    </subcellularLocation>
</comment>
<keyword evidence="11" id="KW-0408">Iron</keyword>
<evidence type="ECO:0000256" key="14">
    <source>
        <dbReference type="ARBA" id="ARBA00023136"/>
    </source>
</evidence>
<evidence type="ECO:0000256" key="12">
    <source>
        <dbReference type="ARBA" id="ARBA00023008"/>
    </source>
</evidence>
<dbReference type="RefSeq" id="XP_038785714.1">
    <property type="nucleotide sequence ID" value="XM_038931217.1"/>
</dbReference>
<dbReference type="InterPro" id="IPR001117">
    <property type="entry name" value="Cu-oxidase_2nd"/>
</dbReference>
<evidence type="ECO:0000313" key="22">
    <source>
        <dbReference type="EMBL" id="KAF7675451.1"/>
    </source>
</evidence>
<name>A0A8H7EF50_9PLEO</name>
<keyword evidence="12" id="KW-0186">Copper</keyword>
<evidence type="ECO:0000256" key="18">
    <source>
        <dbReference type="SAM" id="SignalP"/>
    </source>
</evidence>
<dbReference type="GO" id="GO:0010106">
    <property type="term" value="P:cellular response to iron ion starvation"/>
    <property type="evidence" value="ECO:0007669"/>
    <property type="project" value="TreeGrafter"/>
</dbReference>
<dbReference type="CDD" id="cd13877">
    <property type="entry name" value="CuRO_2_Fet3p_like"/>
    <property type="match status" value="1"/>
</dbReference>
<dbReference type="Pfam" id="PF07732">
    <property type="entry name" value="Cu-oxidase_3"/>
    <property type="match status" value="1"/>
</dbReference>
<evidence type="ECO:0000256" key="2">
    <source>
        <dbReference type="ARBA" id="ARBA00022448"/>
    </source>
</evidence>
<dbReference type="SUPFAM" id="SSF49503">
    <property type="entry name" value="Cupredoxins"/>
    <property type="match status" value="3"/>
</dbReference>
<sequence>MAISLSNFLLPLSLIISITSCATVTHDFDIGWVHANPDSQQTRPVIGINGQWPLPAIVVTKGDQVIVNVKNSLGNESTSLHFHGLYMNGTTHMDGPVAVSQCGIPPGSSFTYNFTVNQPGTYWYHSHERGQYPDGIRGPLIVHDPEDPYKDLYDEEVVITLSDWYHDLMHNLLAEFINIANPSGAEPVPQAALLNDTQNLTVSIEPGKTYLFRMVNMGAFAAQYVWFEDHTMRIVEVDGVYTEPMDAEMIYLTAAQRYSVLVTAKNDTKSNFAFVGSMDQDLFDAVPEGLNPNVTGWLVYDDSKELPTPKEVEALEPFDDFALVPYDKEELFDHVDRSITLDLKMDNLDDGANYAFFNDVTYVSPKVPTLYTVLSTGPNATDPTIYGSNTNAFVLAQNEVVEIVLNNDDPGKHPFHLHGHVFQVVTRSADDAGFYDPGSAPDPHPTPMRRDTILVRPNGHIVLRFRSDNPGVWLFHCHIEWHVASGLTATMIEAPLAIQDQLSSSSSNNSIPQSHWDVCEAGRIPTHGNAAGNTVDYSDLTGENKSPGRLPEGFTARGIVALVFSCLSAFAGMGVIGWYGMRPISG</sequence>
<evidence type="ECO:0000313" key="23">
    <source>
        <dbReference type="Proteomes" id="UP000596902"/>
    </source>
</evidence>
<dbReference type="InterPro" id="IPR044130">
    <property type="entry name" value="CuRO_2_Fet3-like"/>
</dbReference>
<protein>
    <submittedName>
        <fullName evidence="22">Multicopper oxidase</fullName>
    </submittedName>
</protein>
<keyword evidence="4" id="KW-0410">Iron transport</keyword>
<dbReference type="Pfam" id="PF00394">
    <property type="entry name" value="Cu-oxidase"/>
    <property type="match status" value="1"/>
</dbReference>
<dbReference type="PROSITE" id="PS00080">
    <property type="entry name" value="MULTICOPPER_OXIDASE2"/>
    <property type="match status" value="1"/>
</dbReference>
<keyword evidence="13" id="KW-0406">Ion transport</keyword>
<accession>A0A8H7EF50</accession>
<dbReference type="CDD" id="cd13899">
    <property type="entry name" value="CuRO_3_Fet3p"/>
    <property type="match status" value="1"/>
</dbReference>
<evidence type="ECO:0000256" key="7">
    <source>
        <dbReference type="ARBA" id="ARBA00022729"/>
    </source>
</evidence>
<evidence type="ECO:0000256" key="5">
    <source>
        <dbReference type="ARBA" id="ARBA00022692"/>
    </source>
</evidence>
<evidence type="ECO:0000259" key="20">
    <source>
        <dbReference type="Pfam" id="PF07731"/>
    </source>
</evidence>
<feature type="signal peptide" evidence="18">
    <location>
        <begin position="1"/>
        <end position="21"/>
    </location>
</feature>
<evidence type="ECO:0000256" key="16">
    <source>
        <dbReference type="ARBA" id="ARBA00037814"/>
    </source>
</evidence>
<dbReference type="GO" id="GO:0033215">
    <property type="term" value="P:reductive iron assimilation"/>
    <property type="evidence" value="ECO:0007669"/>
    <property type="project" value="TreeGrafter"/>
</dbReference>
<dbReference type="InterPro" id="IPR011707">
    <property type="entry name" value="Cu-oxidase-like_N"/>
</dbReference>
<keyword evidence="6" id="KW-0479">Metal-binding</keyword>
<dbReference type="PROSITE" id="PS00079">
    <property type="entry name" value="MULTICOPPER_OXIDASE1"/>
    <property type="match status" value="1"/>
</dbReference>
<keyword evidence="7 18" id="KW-0732">Signal</keyword>
<dbReference type="EMBL" id="JAAABM010000008">
    <property type="protein sequence ID" value="KAF7675451.1"/>
    <property type="molecule type" value="Genomic_DNA"/>
</dbReference>
<evidence type="ECO:0000256" key="9">
    <source>
        <dbReference type="ARBA" id="ARBA00022989"/>
    </source>
</evidence>
<evidence type="ECO:0000259" key="19">
    <source>
        <dbReference type="Pfam" id="PF00394"/>
    </source>
</evidence>
<evidence type="ECO:0000256" key="11">
    <source>
        <dbReference type="ARBA" id="ARBA00023004"/>
    </source>
</evidence>
<reference evidence="22" key="1">
    <citation type="submission" date="2020-01" db="EMBL/GenBank/DDBJ databases">
        <authorList>
            <person name="Feng Z.H.Z."/>
        </authorList>
    </citation>
    <scope>NUCLEOTIDE SEQUENCE</scope>
    <source>
        <strain evidence="22">CBS107.38</strain>
    </source>
</reference>
<dbReference type="AlphaFoldDB" id="A0A8H7EF50"/>
<keyword evidence="8" id="KW-0677">Repeat</keyword>
<dbReference type="InterPro" id="IPR002355">
    <property type="entry name" value="Cu_oxidase_Cu_BS"/>
</dbReference>
<evidence type="ECO:0000256" key="17">
    <source>
        <dbReference type="SAM" id="Phobius"/>
    </source>
</evidence>
<keyword evidence="5 17" id="KW-0812">Transmembrane</keyword>
<dbReference type="GeneID" id="62204395"/>
<evidence type="ECO:0000256" key="1">
    <source>
        <dbReference type="ARBA" id="ARBA00010609"/>
    </source>
</evidence>
<dbReference type="InterPro" id="IPR011706">
    <property type="entry name" value="Cu-oxidase_C"/>
</dbReference>
<dbReference type="Proteomes" id="UP000596902">
    <property type="component" value="Unassembled WGS sequence"/>
</dbReference>
<comment type="caution">
    <text evidence="22">The sequence shown here is derived from an EMBL/GenBank/DDBJ whole genome shotgun (WGS) entry which is preliminary data.</text>
</comment>
<dbReference type="CDD" id="cd13851">
    <property type="entry name" value="CuRO_1_Fet3p"/>
    <property type="match status" value="1"/>
</dbReference>
<dbReference type="InterPro" id="IPR045087">
    <property type="entry name" value="Cu-oxidase_fam"/>
</dbReference>
<dbReference type="PANTHER" id="PTHR11709:SF361">
    <property type="entry name" value="IRON TRANSPORT MULTICOPPER OXIDASE FET3"/>
    <property type="match status" value="1"/>
</dbReference>
<gene>
    <name evidence="22" type="ORF">GT037_006170</name>
</gene>
<evidence type="ECO:0000259" key="21">
    <source>
        <dbReference type="Pfam" id="PF07732"/>
    </source>
</evidence>
<comment type="similarity">
    <text evidence="1">Belongs to the multicopper oxidase family.</text>
</comment>
<proteinExistence type="inferred from homology"/>
<dbReference type="Gene3D" id="2.60.40.420">
    <property type="entry name" value="Cupredoxins - blue copper proteins"/>
    <property type="match status" value="3"/>
</dbReference>
<dbReference type="Pfam" id="PF07731">
    <property type="entry name" value="Cu-oxidase_2"/>
    <property type="match status" value="1"/>
</dbReference>
<evidence type="ECO:0000256" key="6">
    <source>
        <dbReference type="ARBA" id="ARBA00022723"/>
    </source>
</evidence>
<dbReference type="InterPro" id="IPR033138">
    <property type="entry name" value="Cu_oxidase_CS"/>
</dbReference>
<feature type="domain" description="Plastocyanin-like" evidence="21">
    <location>
        <begin position="30"/>
        <end position="146"/>
    </location>
</feature>
<evidence type="ECO:0000256" key="15">
    <source>
        <dbReference type="ARBA" id="ARBA00023180"/>
    </source>
</evidence>
<evidence type="ECO:0000256" key="10">
    <source>
        <dbReference type="ARBA" id="ARBA00023002"/>
    </source>
</evidence>
<evidence type="ECO:0000256" key="13">
    <source>
        <dbReference type="ARBA" id="ARBA00023065"/>
    </source>
</evidence>
<keyword evidence="10" id="KW-0560">Oxidoreductase</keyword>
<organism evidence="22 23">
    <name type="scientific">Alternaria burnsii</name>
    <dbReference type="NCBI Taxonomy" id="1187904"/>
    <lineage>
        <taxon>Eukaryota</taxon>
        <taxon>Fungi</taxon>
        <taxon>Dikarya</taxon>
        <taxon>Ascomycota</taxon>
        <taxon>Pezizomycotina</taxon>
        <taxon>Dothideomycetes</taxon>
        <taxon>Pleosporomycetidae</taxon>
        <taxon>Pleosporales</taxon>
        <taxon>Pleosporineae</taxon>
        <taxon>Pleosporaceae</taxon>
        <taxon>Alternaria</taxon>
        <taxon>Alternaria sect. Alternaria</taxon>
    </lineage>
</organism>
<feature type="domain" description="Plastocyanin-like" evidence="19">
    <location>
        <begin position="155"/>
        <end position="302"/>
    </location>
</feature>
<keyword evidence="15" id="KW-0325">Glycoprotein</keyword>
<reference evidence="22" key="2">
    <citation type="submission" date="2020-08" db="EMBL/GenBank/DDBJ databases">
        <title>Draft Genome Sequence of Cumin Blight Pathogen Alternaria burnsii.</title>
        <authorList>
            <person name="Feng Z."/>
        </authorList>
    </citation>
    <scope>NUCLEOTIDE SEQUENCE</scope>
    <source>
        <strain evidence="22">CBS107.38</strain>
    </source>
</reference>
<dbReference type="GO" id="GO:0033573">
    <property type="term" value="C:high-affinity iron permease complex"/>
    <property type="evidence" value="ECO:0007669"/>
    <property type="project" value="TreeGrafter"/>
</dbReference>
<dbReference type="FunFam" id="2.60.40.420:FF:000025">
    <property type="entry name" value="FET5p Multicopper oxidase"/>
    <property type="match status" value="1"/>
</dbReference>
<feature type="domain" description="Plastocyanin-like" evidence="20">
    <location>
        <begin position="362"/>
        <end position="495"/>
    </location>
</feature>
<dbReference type="GO" id="GO:0005507">
    <property type="term" value="F:copper ion binding"/>
    <property type="evidence" value="ECO:0007669"/>
    <property type="project" value="InterPro"/>
</dbReference>